<dbReference type="AlphaFoldDB" id="A0A4R6JK94"/>
<dbReference type="PANTHER" id="PTHR43649:SF16">
    <property type="entry name" value="SUGAR-BINDING LIPOPROTEIN"/>
    <property type="match status" value="1"/>
</dbReference>
<reference evidence="2 3" key="1">
    <citation type="submission" date="2019-03" db="EMBL/GenBank/DDBJ databases">
        <title>Genomic Encyclopedia of Type Strains, Phase III (KMG-III): the genomes of soil and plant-associated and newly described type strains.</title>
        <authorList>
            <person name="Whitman W."/>
        </authorList>
    </citation>
    <scope>NUCLEOTIDE SEQUENCE [LARGE SCALE GENOMIC DNA]</scope>
    <source>
        <strain evidence="2 3">VKM Ac-2527</strain>
    </source>
</reference>
<keyword evidence="3" id="KW-1185">Reference proteome</keyword>
<dbReference type="Proteomes" id="UP000295388">
    <property type="component" value="Unassembled WGS sequence"/>
</dbReference>
<name>A0A4R6JK94_9ACTN</name>
<dbReference type="EMBL" id="SNWQ01000024">
    <property type="protein sequence ID" value="TDO35126.1"/>
    <property type="molecule type" value="Genomic_DNA"/>
</dbReference>
<comment type="caution">
    <text evidence="2">The sequence shown here is derived from an EMBL/GenBank/DDBJ whole genome shotgun (WGS) entry which is preliminary data.</text>
</comment>
<evidence type="ECO:0000313" key="3">
    <source>
        <dbReference type="Proteomes" id="UP000295388"/>
    </source>
</evidence>
<dbReference type="InterPro" id="IPR006059">
    <property type="entry name" value="SBP"/>
</dbReference>
<dbReference type="Pfam" id="PF01547">
    <property type="entry name" value="SBP_bac_1"/>
    <property type="match status" value="1"/>
</dbReference>
<feature type="chain" id="PRO_5039531132" evidence="1">
    <location>
        <begin position="23"/>
        <end position="454"/>
    </location>
</feature>
<dbReference type="Gene3D" id="3.40.190.10">
    <property type="entry name" value="Periplasmic binding protein-like II"/>
    <property type="match status" value="1"/>
</dbReference>
<evidence type="ECO:0000313" key="2">
    <source>
        <dbReference type="EMBL" id="TDO35126.1"/>
    </source>
</evidence>
<dbReference type="InterPro" id="IPR050490">
    <property type="entry name" value="Bact_solute-bd_prot1"/>
</dbReference>
<dbReference type="PANTHER" id="PTHR43649">
    <property type="entry name" value="ARABINOSE-BINDING PROTEIN-RELATED"/>
    <property type="match status" value="1"/>
</dbReference>
<dbReference type="PROSITE" id="PS51257">
    <property type="entry name" value="PROKAR_LIPOPROTEIN"/>
    <property type="match status" value="1"/>
</dbReference>
<feature type="signal peptide" evidence="1">
    <location>
        <begin position="1"/>
        <end position="22"/>
    </location>
</feature>
<dbReference type="OrthoDB" id="2644341at2"/>
<accession>A0A4R6JK94</accession>
<sequence>MRARWVRIVACGVAGVLVPALSACSSAEPADSSVTITVADLPPTTQAKSRQQFLDQVAAFERDNPKIKIKPTDSQWEAKTFAARLAGGQLETVFIVPLTEPPGLIKRRQVADITDETRSLPHADKFEERALKPGTGTDGRIYGLPTSEWALGLIYNRQLFTKAGLDPDKPPKTWDEVRVAAKAIFAKTGIPGYAQPTTNNTGGWTLTAMTYTHGGRAEKEVDGKQVAAFNDGPARRTLEWLKATRWEDNSIGRQHLRNGADVLKDFSAGRIGMTIATPSTYGDHITKYNGDPAMFGVTALPSGGTSATLLGGKMAVVSPKASTAERAAAVKWIDFRYLRPKYDAAAAEERAKANAADDIPVGVPAVPFYQPDVVDPVLKVEHRHANVPLNNFKSYTTGVASQDFVAEPPIAGQDIYAALDVAVQAVLTRKDADPAAELRNAEEKVVPILERAQR</sequence>
<gene>
    <name evidence="2" type="ORF">EV643_12412</name>
</gene>
<protein>
    <submittedName>
        <fullName evidence="2">ABC-type glycerol-3-phosphate transport system substrate-binding protein</fullName>
    </submittedName>
</protein>
<keyword evidence="1" id="KW-0732">Signal</keyword>
<organism evidence="2 3">
    <name type="scientific">Kribbella caucasensis</name>
    <dbReference type="NCBI Taxonomy" id="2512215"/>
    <lineage>
        <taxon>Bacteria</taxon>
        <taxon>Bacillati</taxon>
        <taxon>Actinomycetota</taxon>
        <taxon>Actinomycetes</taxon>
        <taxon>Propionibacteriales</taxon>
        <taxon>Kribbellaceae</taxon>
        <taxon>Kribbella</taxon>
    </lineage>
</organism>
<dbReference type="SUPFAM" id="SSF53850">
    <property type="entry name" value="Periplasmic binding protein-like II"/>
    <property type="match status" value="1"/>
</dbReference>
<evidence type="ECO:0000256" key="1">
    <source>
        <dbReference type="SAM" id="SignalP"/>
    </source>
</evidence>
<proteinExistence type="predicted"/>